<feature type="region of interest" description="Disordered" evidence="1">
    <location>
        <begin position="42"/>
        <end position="80"/>
    </location>
</feature>
<dbReference type="OrthoDB" id="10310469at2759"/>
<dbReference type="GeneID" id="64961372"/>
<feature type="compositionally biased region" description="Polar residues" evidence="1">
    <location>
        <begin position="65"/>
        <end position="75"/>
    </location>
</feature>
<name>A0A7R7WBS0_ASPKA</name>
<dbReference type="KEGG" id="aluc:AKAW2_50392S"/>
<dbReference type="RefSeq" id="XP_041543813.1">
    <property type="nucleotide sequence ID" value="XM_041690205.1"/>
</dbReference>
<protein>
    <submittedName>
        <fullName evidence="2">Uncharacterized protein</fullName>
    </submittedName>
</protein>
<evidence type="ECO:0000313" key="3">
    <source>
        <dbReference type="Proteomes" id="UP000661280"/>
    </source>
</evidence>
<gene>
    <name evidence="2" type="ORF">AKAW2_50392S</name>
</gene>
<accession>A0A7R7WBS0</accession>
<reference evidence="2" key="2">
    <citation type="submission" date="2021-02" db="EMBL/GenBank/DDBJ databases">
        <title>Aspergillus luchuensis mut. kawachii IFO 4304 genome sequence.</title>
        <authorList>
            <person name="Mori K."/>
            <person name="Kadooka C."/>
            <person name="Goto M."/>
            <person name="Futagami T."/>
        </authorList>
    </citation>
    <scope>NUCLEOTIDE SEQUENCE</scope>
    <source>
        <strain evidence="2">IFO 4308</strain>
    </source>
</reference>
<dbReference type="EMBL" id="AP024429">
    <property type="protein sequence ID" value="BCS00051.1"/>
    <property type="molecule type" value="Genomic_DNA"/>
</dbReference>
<keyword evidence="3" id="KW-1185">Reference proteome</keyword>
<dbReference type="Proteomes" id="UP000661280">
    <property type="component" value="Chromosome 5"/>
</dbReference>
<sequence length="143" mass="15296">MDEQRPMPPLEEMYKKRSKDGLGKNGRLDGVATAAEGFVSVAAPVRQQQEDNNATEPVEDHRKSSNVPTKATSALASGPVNGATEVGTNAFLALDLIDGSRTQCLVMVGESELVRIVFVEKSSVRAPGPVICAKEEEKLAFLV</sequence>
<organism evidence="2 3">
    <name type="scientific">Aspergillus kawachii</name>
    <name type="common">White koji mold</name>
    <name type="synonym">Aspergillus awamori var. kawachi</name>
    <dbReference type="NCBI Taxonomy" id="1069201"/>
    <lineage>
        <taxon>Eukaryota</taxon>
        <taxon>Fungi</taxon>
        <taxon>Dikarya</taxon>
        <taxon>Ascomycota</taxon>
        <taxon>Pezizomycotina</taxon>
        <taxon>Eurotiomycetes</taxon>
        <taxon>Eurotiomycetidae</taxon>
        <taxon>Eurotiales</taxon>
        <taxon>Aspergillaceae</taxon>
        <taxon>Aspergillus</taxon>
        <taxon>Aspergillus subgen. Circumdati</taxon>
    </lineage>
</organism>
<proteinExistence type="predicted"/>
<reference evidence="2" key="1">
    <citation type="submission" date="2021-01" db="EMBL/GenBank/DDBJ databases">
        <authorList>
            <consortium name="Aspergillus luchuensis mut. kawachii IFO 4304 genome sequencing consortium"/>
            <person name="Kazuki M."/>
            <person name="Futagami T."/>
        </authorList>
    </citation>
    <scope>NUCLEOTIDE SEQUENCE</scope>
    <source>
        <strain evidence="2">IFO 4308</strain>
    </source>
</reference>
<feature type="compositionally biased region" description="Polar residues" evidence="1">
    <location>
        <begin position="46"/>
        <end position="55"/>
    </location>
</feature>
<dbReference type="AlphaFoldDB" id="A0A7R7WBS0"/>
<evidence type="ECO:0000256" key="1">
    <source>
        <dbReference type="SAM" id="MobiDB-lite"/>
    </source>
</evidence>
<evidence type="ECO:0000313" key="2">
    <source>
        <dbReference type="EMBL" id="BCS00051.1"/>
    </source>
</evidence>